<name>A0A1K0HMJ4_9BASI</name>
<dbReference type="AlphaFoldDB" id="A0A1K0HMJ4"/>
<gene>
    <name evidence="1" type="ORF">UBRO_20977</name>
</gene>
<organism evidence="1 2">
    <name type="scientific">Ustilago bromivora</name>
    <dbReference type="NCBI Taxonomy" id="307758"/>
    <lineage>
        <taxon>Eukaryota</taxon>
        <taxon>Fungi</taxon>
        <taxon>Dikarya</taxon>
        <taxon>Basidiomycota</taxon>
        <taxon>Ustilaginomycotina</taxon>
        <taxon>Ustilaginomycetes</taxon>
        <taxon>Ustilaginales</taxon>
        <taxon>Ustilaginaceae</taxon>
        <taxon>Ustilago</taxon>
    </lineage>
</organism>
<sequence>MAESSLLPRTSPSRWKLLVVLSETSIIPMEGTGCSVSHLMRVDTDAPLLQVLAFFTELKPAPPHTPPRLIPFVFDSGTSCVMVNSAHHRRGWRDADGGKLPIPKVGGTISLLSFNPIMRHCEQMVYNECILVPGLVTNLIGTRTVTQAKGKVTFKDELVTVQDHHSHAIGVPTSSDGYPATGMILWNDNMPEPKVSLAFVATKQGKCQQSHA</sequence>
<dbReference type="EMBL" id="LT558139">
    <property type="protein sequence ID" value="SAM86432.1"/>
    <property type="molecule type" value="Genomic_DNA"/>
</dbReference>
<reference evidence="2" key="1">
    <citation type="submission" date="2016-04" db="EMBL/GenBank/DDBJ databases">
        <authorList>
            <person name="Guldener U."/>
            <person name="Guldener U."/>
        </authorList>
    </citation>
    <scope>NUCLEOTIDE SEQUENCE [LARGE SCALE GENOMIC DNA]</scope>
    <source>
        <strain evidence="2">UB2112</strain>
    </source>
</reference>
<evidence type="ECO:0000313" key="2">
    <source>
        <dbReference type="Proteomes" id="UP000179920"/>
    </source>
</evidence>
<protein>
    <submittedName>
        <fullName evidence="1">Uncharacterized protein</fullName>
    </submittedName>
</protein>
<evidence type="ECO:0000313" key="1">
    <source>
        <dbReference type="EMBL" id="SAM86432.1"/>
    </source>
</evidence>
<accession>A0A1K0HMJ4</accession>
<dbReference type="OrthoDB" id="1110994at2759"/>
<proteinExistence type="predicted"/>
<dbReference type="Proteomes" id="UP000179920">
    <property type="component" value="Chromosome XXIII"/>
</dbReference>